<evidence type="ECO:0000313" key="2">
    <source>
        <dbReference type="Proteomes" id="UP000237000"/>
    </source>
</evidence>
<comment type="caution">
    <text evidence="1">The sequence shown here is derived from an EMBL/GenBank/DDBJ whole genome shotgun (WGS) entry which is preliminary data.</text>
</comment>
<dbReference type="Proteomes" id="UP000237000">
    <property type="component" value="Unassembled WGS sequence"/>
</dbReference>
<gene>
    <name evidence="1" type="ORF">TorRG33x02_065400</name>
</gene>
<organism evidence="1 2">
    <name type="scientific">Trema orientale</name>
    <name type="common">Charcoal tree</name>
    <name type="synonym">Celtis orientalis</name>
    <dbReference type="NCBI Taxonomy" id="63057"/>
    <lineage>
        <taxon>Eukaryota</taxon>
        <taxon>Viridiplantae</taxon>
        <taxon>Streptophyta</taxon>
        <taxon>Embryophyta</taxon>
        <taxon>Tracheophyta</taxon>
        <taxon>Spermatophyta</taxon>
        <taxon>Magnoliopsida</taxon>
        <taxon>eudicotyledons</taxon>
        <taxon>Gunneridae</taxon>
        <taxon>Pentapetalae</taxon>
        <taxon>rosids</taxon>
        <taxon>fabids</taxon>
        <taxon>Rosales</taxon>
        <taxon>Cannabaceae</taxon>
        <taxon>Trema</taxon>
    </lineage>
</organism>
<keyword evidence="2" id="KW-1185">Reference proteome</keyword>
<dbReference type="AlphaFoldDB" id="A0A2P5FIL8"/>
<name>A0A2P5FIL8_TREOI</name>
<evidence type="ECO:0000313" key="1">
    <source>
        <dbReference type="EMBL" id="PON97630.1"/>
    </source>
</evidence>
<protein>
    <submittedName>
        <fullName evidence="1">Uncharacterized protein</fullName>
    </submittedName>
</protein>
<dbReference type="OrthoDB" id="10401593at2759"/>
<reference evidence="2" key="1">
    <citation type="submission" date="2016-06" db="EMBL/GenBank/DDBJ databases">
        <title>Parallel loss of symbiosis genes in relatives of nitrogen-fixing non-legume Parasponia.</title>
        <authorList>
            <person name="Van Velzen R."/>
            <person name="Holmer R."/>
            <person name="Bu F."/>
            <person name="Rutten L."/>
            <person name="Van Zeijl A."/>
            <person name="Liu W."/>
            <person name="Santuari L."/>
            <person name="Cao Q."/>
            <person name="Sharma T."/>
            <person name="Shen D."/>
            <person name="Roswanjaya Y."/>
            <person name="Wardhani T."/>
            <person name="Kalhor M.S."/>
            <person name="Jansen J."/>
            <person name="Van den Hoogen J."/>
            <person name="Gungor B."/>
            <person name="Hartog M."/>
            <person name="Hontelez J."/>
            <person name="Verver J."/>
            <person name="Yang W.-C."/>
            <person name="Schijlen E."/>
            <person name="Repin R."/>
            <person name="Schilthuizen M."/>
            <person name="Schranz E."/>
            <person name="Heidstra R."/>
            <person name="Miyata K."/>
            <person name="Fedorova E."/>
            <person name="Kohlen W."/>
            <person name="Bisseling T."/>
            <person name="Smit S."/>
            <person name="Geurts R."/>
        </authorList>
    </citation>
    <scope>NUCLEOTIDE SEQUENCE [LARGE SCALE GENOMIC DNA]</scope>
    <source>
        <strain evidence="2">cv. RG33-2</strain>
    </source>
</reference>
<dbReference type="EMBL" id="JXTC01000030">
    <property type="protein sequence ID" value="PON97630.1"/>
    <property type="molecule type" value="Genomic_DNA"/>
</dbReference>
<dbReference type="InParanoid" id="A0A2P5FIL8"/>
<proteinExistence type="predicted"/>
<sequence length="81" mass="9397">MYSVPTWYTEELSEVVVVMMTNTAAALMETKYLSKSFNNDELKKSLRMFQSIQDQQWLVMFCMGGMLGAQDHGVDREFVRC</sequence>
<accession>A0A2P5FIL8</accession>